<feature type="non-terminal residue" evidence="2">
    <location>
        <position position="1"/>
    </location>
</feature>
<dbReference type="AlphaFoldDB" id="A0A118JXA7"/>
<comment type="similarity">
    <text evidence="1">Belongs to the ARG7 family.</text>
</comment>
<dbReference type="PANTHER" id="PTHR31929">
    <property type="entry name" value="SAUR-LIKE AUXIN-RESPONSIVE PROTEIN FAMILY-RELATED"/>
    <property type="match status" value="1"/>
</dbReference>
<dbReference type="InterPro" id="IPR003676">
    <property type="entry name" value="SAUR_fam"/>
</dbReference>
<gene>
    <name evidence="2" type="ORF">Ccrd_001920</name>
</gene>
<dbReference type="STRING" id="59895.A0A118JXA7"/>
<accession>A0A118JXA7</accession>
<reference evidence="2 3" key="1">
    <citation type="journal article" date="2016" name="Sci. Rep.">
        <title>The genome sequence of the outbreeding globe artichoke constructed de novo incorporating a phase-aware low-pass sequencing strategy of F1 progeny.</title>
        <authorList>
            <person name="Scaglione D."/>
            <person name="Reyes-Chin-Wo S."/>
            <person name="Acquadro A."/>
            <person name="Froenicke L."/>
            <person name="Portis E."/>
            <person name="Beitel C."/>
            <person name="Tirone M."/>
            <person name="Mauro R."/>
            <person name="Lo Monaco A."/>
            <person name="Mauromicale G."/>
            <person name="Faccioli P."/>
            <person name="Cattivelli L."/>
            <person name="Rieseberg L."/>
            <person name="Michelmore R."/>
            <person name="Lanteri S."/>
        </authorList>
    </citation>
    <scope>NUCLEOTIDE SEQUENCE [LARGE SCALE GENOMIC DNA]</scope>
    <source>
        <strain evidence="2">2C</strain>
    </source>
</reference>
<sequence>MGGLTFPCKEETFIELINNSQGTLAHCLQQLQFRGKFRFIVPLAYVKHPSFQDLMNLYQEEFGYSHPMGGLTFPCIEDTFIELTRDIDLTS</sequence>
<dbReference type="Gramene" id="KVH95996">
    <property type="protein sequence ID" value="KVH95996"/>
    <property type="gene ID" value="Ccrd_001920"/>
</dbReference>
<proteinExistence type="inferred from homology"/>
<dbReference type="Proteomes" id="UP000243975">
    <property type="component" value="Unassembled WGS sequence"/>
</dbReference>
<keyword evidence="3" id="KW-1185">Reference proteome</keyword>
<comment type="caution">
    <text evidence="2">The sequence shown here is derived from an EMBL/GenBank/DDBJ whole genome shotgun (WGS) entry which is preliminary data.</text>
</comment>
<evidence type="ECO:0000313" key="2">
    <source>
        <dbReference type="EMBL" id="KVH95996.1"/>
    </source>
</evidence>
<dbReference type="GO" id="GO:0009733">
    <property type="term" value="P:response to auxin"/>
    <property type="evidence" value="ECO:0007669"/>
    <property type="project" value="InterPro"/>
</dbReference>
<evidence type="ECO:0000256" key="1">
    <source>
        <dbReference type="ARBA" id="ARBA00006974"/>
    </source>
</evidence>
<organism evidence="2 3">
    <name type="scientific">Cynara cardunculus var. scolymus</name>
    <name type="common">Globe artichoke</name>
    <name type="synonym">Cynara scolymus</name>
    <dbReference type="NCBI Taxonomy" id="59895"/>
    <lineage>
        <taxon>Eukaryota</taxon>
        <taxon>Viridiplantae</taxon>
        <taxon>Streptophyta</taxon>
        <taxon>Embryophyta</taxon>
        <taxon>Tracheophyta</taxon>
        <taxon>Spermatophyta</taxon>
        <taxon>Magnoliopsida</taxon>
        <taxon>eudicotyledons</taxon>
        <taxon>Gunneridae</taxon>
        <taxon>Pentapetalae</taxon>
        <taxon>asterids</taxon>
        <taxon>campanulids</taxon>
        <taxon>Asterales</taxon>
        <taxon>Asteraceae</taxon>
        <taxon>Carduoideae</taxon>
        <taxon>Cardueae</taxon>
        <taxon>Carduinae</taxon>
        <taxon>Cynara</taxon>
    </lineage>
</organism>
<evidence type="ECO:0000313" key="3">
    <source>
        <dbReference type="Proteomes" id="UP000243975"/>
    </source>
</evidence>
<dbReference type="EMBL" id="LEKV01004365">
    <property type="protein sequence ID" value="KVH95996.1"/>
    <property type="molecule type" value="Genomic_DNA"/>
</dbReference>
<protein>
    <submittedName>
        <fullName evidence="2">Auxin responsive SAUR protein</fullName>
    </submittedName>
</protein>
<dbReference type="Pfam" id="PF02519">
    <property type="entry name" value="Auxin_inducible"/>
    <property type="match status" value="1"/>
</dbReference>
<name>A0A118JXA7_CYNCS</name>